<evidence type="ECO:0000256" key="9">
    <source>
        <dbReference type="PIRSR" id="PIRSR000094-2"/>
    </source>
</evidence>
<evidence type="ECO:0000313" key="11">
    <source>
        <dbReference type="EMBL" id="TWG06842.1"/>
    </source>
</evidence>
<comment type="pathway">
    <text evidence="1">Lipid metabolism.</text>
</comment>
<protein>
    <recommendedName>
        <fullName evidence="8">Enoyl-[acyl-carrier-protein] reductase [NADH]</fullName>
        <ecNumber evidence="8">1.3.1.9</ecNumber>
    </recommendedName>
</protein>
<dbReference type="Proteomes" id="UP000318186">
    <property type="component" value="Unassembled WGS sequence"/>
</dbReference>
<evidence type="ECO:0000313" key="13">
    <source>
        <dbReference type="Proteomes" id="UP000318186"/>
    </source>
</evidence>
<dbReference type="InterPro" id="IPR036291">
    <property type="entry name" value="NAD(P)-bd_dom_sf"/>
</dbReference>
<evidence type="ECO:0000256" key="8">
    <source>
        <dbReference type="PIRNR" id="PIRNR000094"/>
    </source>
</evidence>
<feature type="binding site" evidence="10">
    <location>
        <position position="13"/>
    </location>
    <ligand>
        <name>NAD(+)</name>
        <dbReference type="ChEBI" id="CHEBI:57540"/>
    </ligand>
</feature>
<comment type="similarity">
    <text evidence="2 8">Belongs to the short-chain dehydrogenases/reductases (SDR) family. FabI subfamily.</text>
</comment>
<feature type="binding site" evidence="10">
    <location>
        <position position="160"/>
    </location>
    <ligand>
        <name>NAD(+)</name>
        <dbReference type="ChEBI" id="CHEBI:57540"/>
    </ligand>
</feature>
<evidence type="ECO:0000256" key="5">
    <source>
        <dbReference type="ARBA" id="ARBA00023002"/>
    </source>
</evidence>
<keyword evidence="8 10" id="KW-0520">NAD</keyword>
<evidence type="ECO:0000256" key="7">
    <source>
        <dbReference type="ARBA" id="ARBA00023160"/>
    </source>
</evidence>
<keyword evidence="4" id="KW-0276">Fatty acid metabolism</keyword>
<keyword evidence="6" id="KW-0443">Lipid metabolism</keyword>
<name>A0A561V5F2_9ACTN</name>
<dbReference type="Pfam" id="PF13561">
    <property type="entry name" value="adh_short_C2"/>
    <property type="match status" value="1"/>
</dbReference>
<reference evidence="11 13" key="1">
    <citation type="submission" date="2019-06" db="EMBL/GenBank/DDBJ databases">
        <title>Sequencing the genomes of 1000 actinobacteria strains.</title>
        <authorList>
            <person name="Klenk H.-P."/>
        </authorList>
    </citation>
    <scope>NUCLEOTIDE SEQUENCE [LARGE SCALE GENOMIC DNA]</scope>
    <source>
        <strain evidence="11 13">DSM 42059</strain>
    </source>
</reference>
<reference evidence="12 14" key="2">
    <citation type="submission" date="2022-10" db="EMBL/GenBank/DDBJ databases">
        <title>The complete genomes of actinobacterial strains from the NBC collection.</title>
        <authorList>
            <person name="Joergensen T.S."/>
            <person name="Alvarez Arevalo M."/>
            <person name="Sterndorff E.B."/>
            <person name="Faurdal D."/>
            <person name="Vuksanovic O."/>
            <person name="Mourched A.-S."/>
            <person name="Charusanti P."/>
            <person name="Shaw S."/>
            <person name="Blin K."/>
            <person name="Weber T."/>
        </authorList>
    </citation>
    <scope>NUCLEOTIDE SEQUENCE [LARGE SCALE GENOMIC DNA]</scope>
    <source>
        <strain evidence="12 14">NBC 01769</strain>
    </source>
</reference>
<accession>A0A561V5F2</accession>
<dbReference type="AlphaFoldDB" id="A0A561V5F2"/>
<dbReference type="InterPro" id="IPR014358">
    <property type="entry name" value="Enoyl-ACP_Rdtase_NADH"/>
</dbReference>
<dbReference type="PIRSF" id="PIRSF000094">
    <property type="entry name" value="Enoyl-ACP_rdct"/>
    <property type="match status" value="1"/>
</dbReference>
<sequence>MDLLKGKTVLVSGVLTQNSIAFHTARLAQEQGAKVLLTGYGRMSLVERVSRRLPEPPPVLELDVTDKAQLASLSDRLGEYTDRVDGVLHSVAGAPAGALGGNFMTTEWEDVARAVHVSTYSLQSLTRAVLPLFGERASVVGLDFEATRAWAEYDWMGVAKAGLESCARYLASYLGASGVRVNLVAAGPLRTTAAVNIGSADGFDEATEWGRRAPLGWDAEHFDPVARACVALLSDWFPATTGEIIHVDGGAHAVGDRPGAHRPATEVPA</sequence>
<evidence type="ECO:0000256" key="10">
    <source>
        <dbReference type="PIRSR" id="PIRSR000094-3"/>
    </source>
</evidence>
<feature type="binding site" evidence="9">
    <location>
        <position position="94"/>
    </location>
    <ligand>
        <name>substrate</name>
    </ligand>
</feature>
<dbReference type="EMBL" id="CP109114">
    <property type="protein sequence ID" value="WSC12290.1"/>
    <property type="molecule type" value="Genomic_DNA"/>
</dbReference>
<evidence type="ECO:0000256" key="4">
    <source>
        <dbReference type="ARBA" id="ARBA00022832"/>
    </source>
</evidence>
<dbReference type="PANTHER" id="PTHR43159">
    <property type="entry name" value="ENOYL-[ACYL-CARRIER-PROTEIN] REDUCTASE"/>
    <property type="match status" value="1"/>
</dbReference>
<evidence type="ECO:0000313" key="12">
    <source>
        <dbReference type="EMBL" id="WSC12290.1"/>
    </source>
</evidence>
<keyword evidence="14" id="KW-1185">Reference proteome</keyword>
<feature type="binding site" evidence="10">
    <location>
        <begin position="19"/>
        <end position="20"/>
    </location>
    <ligand>
        <name>NAD(+)</name>
        <dbReference type="ChEBI" id="CHEBI:57540"/>
    </ligand>
</feature>
<dbReference type="PANTHER" id="PTHR43159:SF2">
    <property type="entry name" value="ENOYL-[ACYL-CARRIER-PROTEIN] REDUCTASE [NADH], CHLOROPLASTIC"/>
    <property type="match status" value="1"/>
</dbReference>
<keyword evidence="3 8" id="KW-0444">Lipid biosynthesis</keyword>
<dbReference type="OrthoDB" id="9803628at2"/>
<evidence type="ECO:0000256" key="1">
    <source>
        <dbReference type="ARBA" id="ARBA00005189"/>
    </source>
</evidence>
<evidence type="ECO:0000256" key="3">
    <source>
        <dbReference type="ARBA" id="ARBA00022516"/>
    </source>
</evidence>
<dbReference type="EC" id="1.3.1.9" evidence="8"/>
<dbReference type="RefSeq" id="WP_145766538.1">
    <property type="nucleotide sequence ID" value="NZ_CP109114.1"/>
</dbReference>
<dbReference type="GO" id="GO:0006633">
    <property type="term" value="P:fatty acid biosynthetic process"/>
    <property type="evidence" value="ECO:0007669"/>
    <property type="project" value="UniProtKB-KW"/>
</dbReference>
<dbReference type="EMBL" id="VIWW01000001">
    <property type="protein sequence ID" value="TWG06842.1"/>
    <property type="molecule type" value="Genomic_DNA"/>
</dbReference>
<dbReference type="SUPFAM" id="SSF51735">
    <property type="entry name" value="NAD(P)-binding Rossmann-fold domains"/>
    <property type="match status" value="1"/>
</dbReference>
<evidence type="ECO:0000313" key="14">
    <source>
        <dbReference type="Proteomes" id="UP001330827"/>
    </source>
</evidence>
<comment type="catalytic activity">
    <reaction evidence="8">
        <text>a 2,3-saturated acyl-[ACP] + NAD(+) = a (2E)-enoyl-[ACP] + NADH + H(+)</text>
        <dbReference type="Rhea" id="RHEA:10240"/>
        <dbReference type="Rhea" id="RHEA-COMP:9925"/>
        <dbReference type="Rhea" id="RHEA-COMP:9926"/>
        <dbReference type="ChEBI" id="CHEBI:15378"/>
        <dbReference type="ChEBI" id="CHEBI:57540"/>
        <dbReference type="ChEBI" id="CHEBI:57945"/>
        <dbReference type="ChEBI" id="CHEBI:78784"/>
        <dbReference type="ChEBI" id="CHEBI:78785"/>
        <dbReference type="EC" id="1.3.1.9"/>
    </reaction>
</comment>
<organism evidence="11 13">
    <name type="scientific">Streptomyces brevispora</name>
    <dbReference type="NCBI Taxonomy" id="887462"/>
    <lineage>
        <taxon>Bacteria</taxon>
        <taxon>Bacillati</taxon>
        <taxon>Actinomycetota</taxon>
        <taxon>Actinomycetes</taxon>
        <taxon>Kitasatosporales</taxon>
        <taxon>Streptomycetaceae</taxon>
        <taxon>Streptomyces</taxon>
    </lineage>
</organism>
<dbReference type="UniPathway" id="UPA00915"/>
<dbReference type="InterPro" id="IPR002347">
    <property type="entry name" value="SDR_fam"/>
</dbReference>
<feature type="binding site" evidence="10">
    <location>
        <position position="91"/>
    </location>
    <ligand>
        <name>NAD(+)</name>
        <dbReference type="ChEBI" id="CHEBI:57540"/>
    </ligand>
</feature>
<feature type="binding site" evidence="10">
    <location>
        <begin position="63"/>
        <end position="64"/>
    </location>
    <ligand>
        <name>NAD(+)</name>
        <dbReference type="ChEBI" id="CHEBI:57540"/>
    </ligand>
</feature>
<keyword evidence="5 8" id="KW-0560">Oxidoreductase</keyword>
<dbReference type="NCBIfam" id="NF005908">
    <property type="entry name" value="PRK07889.1"/>
    <property type="match status" value="1"/>
</dbReference>
<dbReference type="Gene3D" id="3.40.50.720">
    <property type="entry name" value="NAD(P)-binding Rossmann-like Domain"/>
    <property type="match status" value="1"/>
</dbReference>
<evidence type="ECO:0000256" key="2">
    <source>
        <dbReference type="ARBA" id="ARBA00009233"/>
    </source>
</evidence>
<evidence type="ECO:0000256" key="6">
    <source>
        <dbReference type="ARBA" id="ARBA00023098"/>
    </source>
</evidence>
<dbReference type="Proteomes" id="UP001330827">
    <property type="component" value="Chromosome"/>
</dbReference>
<dbReference type="GO" id="GO:0004318">
    <property type="term" value="F:enoyl-[acyl-carrier-protein] reductase (NADH) activity"/>
    <property type="evidence" value="ECO:0007669"/>
    <property type="project" value="UniProtKB-EC"/>
</dbReference>
<proteinExistence type="inferred from homology"/>
<keyword evidence="7 8" id="KW-0275">Fatty acid biosynthesis</keyword>
<gene>
    <name evidence="12" type="primary">fabI</name>
    <name evidence="11" type="ORF">FHX80_115339</name>
    <name evidence="12" type="ORF">OIE64_05145</name>
</gene>